<reference evidence="1 2" key="1">
    <citation type="journal article" date="2018" name="Arch. Microbiol.">
        <title>New insights into the metabolic potential of the phototrophic purple bacterium Rhodopila globiformis DSM 161(T) from its draft genome sequence and evidence for a vanadium-dependent nitrogenase.</title>
        <authorList>
            <person name="Imhoff J.F."/>
            <person name="Rahn T."/>
            <person name="Kunzel S."/>
            <person name="Neulinger S.C."/>
        </authorList>
    </citation>
    <scope>NUCLEOTIDE SEQUENCE [LARGE SCALE GENOMIC DNA]</scope>
    <source>
        <strain evidence="1 2">DSM 16996</strain>
    </source>
</reference>
<dbReference type="EMBL" id="NHSJ01000120">
    <property type="protein sequence ID" value="PPQ27797.1"/>
    <property type="molecule type" value="Genomic_DNA"/>
</dbReference>
<proteinExistence type="predicted"/>
<dbReference type="AlphaFoldDB" id="A0A2S6MZK3"/>
<name>A0A2S6MZK3_9HYPH</name>
<dbReference type="Proteomes" id="UP000239089">
    <property type="component" value="Unassembled WGS sequence"/>
</dbReference>
<comment type="caution">
    <text evidence="1">The sequence shown here is derived from an EMBL/GenBank/DDBJ whole genome shotgun (WGS) entry which is preliminary data.</text>
</comment>
<protein>
    <submittedName>
        <fullName evidence="1">Uncharacterized protein</fullName>
    </submittedName>
</protein>
<keyword evidence="2" id="KW-1185">Reference proteome</keyword>
<dbReference type="OrthoDB" id="7869005at2"/>
<evidence type="ECO:0000313" key="1">
    <source>
        <dbReference type="EMBL" id="PPQ27797.1"/>
    </source>
</evidence>
<evidence type="ECO:0000313" key="2">
    <source>
        <dbReference type="Proteomes" id="UP000239089"/>
    </source>
</evidence>
<dbReference type="RefSeq" id="WP_104509450.1">
    <property type="nucleotide sequence ID" value="NZ_JACIGC010000035.1"/>
</dbReference>
<organism evidence="1 2">
    <name type="scientific">Rhodoblastus sphagnicola</name>
    <dbReference type="NCBI Taxonomy" id="333368"/>
    <lineage>
        <taxon>Bacteria</taxon>
        <taxon>Pseudomonadati</taxon>
        <taxon>Pseudomonadota</taxon>
        <taxon>Alphaproteobacteria</taxon>
        <taxon>Hyphomicrobiales</taxon>
        <taxon>Rhodoblastaceae</taxon>
        <taxon>Rhodoblastus</taxon>
    </lineage>
</organism>
<gene>
    <name evidence="1" type="ORF">CCR94_19215</name>
</gene>
<accession>A0A2S6MZK3</accession>
<sequence>MSEDTIANLRFVAGRFEFVYPDFGLIVRGPYIEWVLEAAAEIIARTEKLRAEGSKEELTMLAEFGEPNSDMELDSLNFQTKSRFDILPQCIVSMGAIDYRWVQKDGRTSPEHVYVERLTDMSKTRSDANWLANEP</sequence>